<dbReference type="Proteomes" id="UP000652761">
    <property type="component" value="Unassembled WGS sequence"/>
</dbReference>
<feature type="compositionally biased region" description="Polar residues" evidence="1">
    <location>
        <begin position="90"/>
        <end position="105"/>
    </location>
</feature>
<sequence length="173" mass="18724">MAQPNSTDKRGPPTRRHVFSRNSFKVPSPVLAFGYQRDPRAASGYLIACSVKRPFLPSRVCSAYVGNLFRTDGTSSHQASGSKPRLQAPSAEQWTRLPSNRSGSPSRLPARYLPPRRVQEALHPLVAVVTATPCAPHDQSASTRNSPAKGANGRALCGIDQGRSVPLPQHFCL</sequence>
<keyword evidence="3" id="KW-1185">Reference proteome</keyword>
<evidence type="ECO:0000313" key="2">
    <source>
        <dbReference type="EMBL" id="MQL81061.1"/>
    </source>
</evidence>
<accession>A0A843UC91</accession>
<protein>
    <submittedName>
        <fullName evidence="2">Uncharacterized protein</fullName>
    </submittedName>
</protein>
<evidence type="ECO:0000313" key="3">
    <source>
        <dbReference type="Proteomes" id="UP000652761"/>
    </source>
</evidence>
<feature type="region of interest" description="Disordered" evidence="1">
    <location>
        <begin position="73"/>
        <end position="110"/>
    </location>
</feature>
<proteinExistence type="predicted"/>
<evidence type="ECO:0000256" key="1">
    <source>
        <dbReference type="SAM" id="MobiDB-lite"/>
    </source>
</evidence>
<name>A0A843UC91_COLES</name>
<gene>
    <name evidence="2" type="ORF">Taro_013519</name>
</gene>
<reference evidence="2" key="1">
    <citation type="submission" date="2017-07" db="EMBL/GenBank/DDBJ databases">
        <title>Taro Niue Genome Assembly and Annotation.</title>
        <authorList>
            <person name="Atibalentja N."/>
            <person name="Keating K."/>
            <person name="Fields C.J."/>
        </authorList>
    </citation>
    <scope>NUCLEOTIDE SEQUENCE</scope>
    <source>
        <strain evidence="2">Niue_2</strain>
        <tissue evidence="2">Leaf</tissue>
    </source>
</reference>
<organism evidence="2 3">
    <name type="scientific">Colocasia esculenta</name>
    <name type="common">Wild taro</name>
    <name type="synonym">Arum esculentum</name>
    <dbReference type="NCBI Taxonomy" id="4460"/>
    <lineage>
        <taxon>Eukaryota</taxon>
        <taxon>Viridiplantae</taxon>
        <taxon>Streptophyta</taxon>
        <taxon>Embryophyta</taxon>
        <taxon>Tracheophyta</taxon>
        <taxon>Spermatophyta</taxon>
        <taxon>Magnoliopsida</taxon>
        <taxon>Liliopsida</taxon>
        <taxon>Araceae</taxon>
        <taxon>Aroideae</taxon>
        <taxon>Colocasieae</taxon>
        <taxon>Colocasia</taxon>
    </lineage>
</organism>
<comment type="caution">
    <text evidence="2">The sequence shown here is derived from an EMBL/GenBank/DDBJ whole genome shotgun (WGS) entry which is preliminary data.</text>
</comment>
<dbReference type="EMBL" id="NMUH01000544">
    <property type="protein sequence ID" value="MQL81061.1"/>
    <property type="molecule type" value="Genomic_DNA"/>
</dbReference>
<dbReference type="AlphaFoldDB" id="A0A843UC91"/>